<feature type="region of interest" description="Disordered" evidence="8">
    <location>
        <begin position="309"/>
        <end position="421"/>
    </location>
</feature>
<gene>
    <name evidence="10" type="ORF">ASPSYDRAFT_30197</name>
</gene>
<dbReference type="Pfam" id="PF05057">
    <property type="entry name" value="DUF676"/>
    <property type="match status" value="1"/>
</dbReference>
<sequence>MGWWNKIWSPTQTNERSVAGPGRVEPPQIQPAPEQPYGIKVLYDCTEAKIDICFVHGLMGHREKTWTAEGQSLPWPQTLLPGKLTEARILSFGYDAEVMNVGTRTSMSVVDGHAKSLLNDLYLNRSRANASGRPIIFVAHSMGGLVFTSAILQSRNHTDHTESHLRAVFDCTRAVAFMAVPHKGSFKATLCRMGTKLVGPFKNGELLQSLEKGDPLIESIQEGFWTMVRGKHKAGEVFEVTCFYETLGILGQLIVNKNSATVAGQHCLPITADHINIVKFGSADDPGFRTLLGELERWKTKIEEKVVSPRNELQTKRKHNGPDERARKYRKIGSSPEIIYDSDGEDSWDDDSTGTPLNLSQTTHGSEESYDGPFEASQDDSVAYDSEVDGSDEFTQSSRDTYTSEEDTSSDDNSDSSEDFY</sequence>
<dbReference type="AlphaFoldDB" id="A0A1L9TJ41"/>
<comment type="similarity">
    <text evidence="4">Belongs to the putative lipase ROG1 family.</text>
</comment>
<dbReference type="OrthoDB" id="427518at2759"/>
<evidence type="ECO:0000256" key="4">
    <source>
        <dbReference type="ARBA" id="ARBA00007920"/>
    </source>
</evidence>
<dbReference type="PANTHER" id="PTHR48182">
    <property type="entry name" value="PROTEIN SERAC1"/>
    <property type="match status" value="1"/>
</dbReference>
<dbReference type="GO" id="GO:0005783">
    <property type="term" value="C:endoplasmic reticulum"/>
    <property type="evidence" value="ECO:0007669"/>
    <property type="project" value="UniProtKB-SubCell"/>
</dbReference>
<evidence type="ECO:0000256" key="6">
    <source>
        <dbReference type="ARBA" id="ARBA00023128"/>
    </source>
</evidence>
<dbReference type="SUPFAM" id="SSF53474">
    <property type="entry name" value="alpha/beta-Hydrolases"/>
    <property type="match status" value="1"/>
</dbReference>
<feature type="domain" description="DUF676" evidence="9">
    <location>
        <begin position="132"/>
        <end position="196"/>
    </location>
</feature>
<evidence type="ECO:0000256" key="2">
    <source>
        <dbReference type="ARBA" id="ARBA00004240"/>
    </source>
</evidence>
<proteinExistence type="inferred from homology"/>
<dbReference type="GO" id="GO:0005739">
    <property type="term" value="C:mitochondrion"/>
    <property type="evidence" value="ECO:0007669"/>
    <property type="project" value="UniProtKB-SubCell"/>
</dbReference>
<dbReference type="InterPro" id="IPR052374">
    <property type="entry name" value="SERAC1"/>
</dbReference>
<evidence type="ECO:0000313" key="10">
    <source>
        <dbReference type="EMBL" id="OJJ59323.1"/>
    </source>
</evidence>
<protein>
    <recommendedName>
        <fullName evidence="9">DUF676 domain-containing protein</fullName>
    </recommendedName>
</protein>
<dbReference type="Proteomes" id="UP000184356">
    <property type="component" value="Unassembled WGS sequence"/>
</dbReference>
<evidence type="ECO:0000256" key="3">
    <source>
        <dbReference type="ARBA" id="ARBA00004370"/>
    </source>
</evidence>
<comment type="subcellular location">
    <subcellularLocation>
        <location evidence="2">Endoplasmic reticulum</location>
    </subcellularLocation>
    <subcellularLocation>
        <location evidence="3">Membrane</location>
    </subcellularLocation>
    <subcellularLocation>
        <location evidence="1">Mitochondrion</location>
    </subcellularLocation>
</comment>
<keyword evidence="7" id="KW-0472">Membrane</keyword>
<accession>A0A1L9TJ41</accession>
<keyword evidence="5" id="KW-0256">Endoplasmic reticulum</keyword>
<evidence type="ECO:0000256" key="5">
    <source>
        <dbReference type="ARBA" id="ARBA00022824"/>
    </source>
</evidence>
<dbReference type="InterPro" id="IPR029058">
    <property type="entry name" value="AB_hydrolase_fold"/>
</dbReference>
<dbReference type="GeneID" id="63760824"/>
<keyword evidence="11" id="KW-1185">Reference proteome</keyword>
<feature type="compositionally biased region" description="Acidic residues" evidence="8">
    <location>
        <begin position="403"/>
        <end position="421"/>
    </location>
</feature>
<evidence type="ECO:0000256" key="1">
    <source>
        <dbReference type="ARBA" id="ARBA00004173"/>
    </source>
</evidence>
<reference evidence="11" key="1">
    <citation type="journal article" date="2017" name="Genome Biol.">
        <title>Comparative genomics reveals high biological diversity and specific adaptations in the industrially and medically important fungal genus Aspergillus.</title>
        <authorList>
            <person name="de Vries R.P."/>
            <person name="Riley R."/>
            <person name="Wiebenga A."/>
            <person name="Aguilar-Osorio G."/>
            <person name="Amillis S."/>
            <person name="Uchima C.A."/>
            <person name="Anderluh G."/>
            <person name="Asadollahi M."/>
            <person name="Askin M."/>
            <person name="Barry K."/>
            <person name="Battaglia E."/>
            <person name="Bayram O."/>
            <person name="Benocci T."/>
            <person name="Braus-Stromeyer S.A."/>
            <person name="Caldana C."/>
            <person name="Canovas D."/>
            <person name="Cerqueira G.C."/>
            <person name="Chen F."/>
            <person name="Chen W."/>
            <person name="Choi C."/>
            <person name="Clum A."/>
            <person name="Dos Santos R.A."/>
            <person name="Damasio A.R."/>
            <person name="Diallinas G."/>
            <person name="Emri T."/>
            <person name="Fekete E."/>
            <person name="Flipphi M."/>
            <person name="Freyberg S."/>
            <person name="Gallo A."/>
            <person name="Gournas C."/>
            <person name="Habgood R."/>
            <person name="Hainaut M."/>
            <person name="Harispe M.L."/>
            <person name="Henrissat B."/>
            <person name="Hilden K.S."/>
            <person name="Hope R."/>
            <person name="Hossain A."/>
            <person name="Karabika E."/>
            <person name="Karaffa L."/>
            <person name="Karanyi Z."/>
            <person name="Krasevec N."/>
            <person name="Kuo A."/>
            <person name="Kusch H."/>
            <person name="LaButti K."/>
            <person name="Lagendijk E.L."/>
            <person name="Lapidus A."/>
            <person name="Levasseur A."/>
            <person name="Lindquist E."/>
            <person name="Lipzen A."/>
            <person name="Logrieco A.F."/>
            <person name="MacCabe A."/>
            <person name="Maekelae M.R."/>
            <person name="Malavazi I."/>
            <person name="Melin P."/>
            <person name="Meyer V."/>
            <person name="Mielnichuk N."/>
            <person name="Miskei M."/>
            <person name="Molnar A.P."/>
            <person name="Mule G."/>
            <person name="Ngan C.Y."/>
            <person name="Orejas M."/>
            <person name="Orosz E."/>
            <person name="Ouedraogo J.P."/>
            <person name="Overkamp K.M."/>
            <person name="Park H.-S."/>
            <person name="Perrone G."/>
            <person name="Piumi F."/>
            <person name="Punt P.J."/>
            <person name="Ram A.F."/>
            <person name="Ramon A."/>
            <person name="Rauscher S."/>
            <person name="Record E."/>
            <person name="Riano-Pachon D.M."/>
            <person name="Robert V."/>
            <person name="Roehrig J."/>
            <person name="Ruller R."/>
            <person name="Salamov A."/>
            <person name="Salih N.S."/>
            <person name="Samson R.A."/>
            <person name="Sandor E."/>
            <person name="Sanguinetti M."/>
            <person name="Schuetze T."/>
            <person name="Sepcic K."/>
            <person name="Shelest E."/>
            <person name="Sherlock G."/>
            <person name="Sophianopoulou V."/>
            <person name="Squina F.M."/>
            <person name="Sun H."/>
            <person name="Susca A."/>
            <person name="Todd R.B."/>
            <person name="Tsang A."/>
            <person name="Unkles S.E."/>
            <person name="van de Wiele N."/>
            <person name="van Rossen-Uffink D."/>
            <person name="Oliveira J.V."/>
            <person name="Vesth T.C."/>
            <person name="Visser J."/>
            <person name="Yu J.-H."/>
            <person name="Zhou M."/>
            <person name="Andersen M.R."/>
            <person name="Archer D.B."/>
            <person name="Baker S.E."/>
            <person name="Benoit I."/>
            <person name="Brakhage A.A."/>
            <person name="Braus G.H."/>
            <person name="Fischer R."/>
            <person name="Frisvad J.C."/>
            <person name="Goldman G.H."/>
            <person name="Houbraken J."/>
            <person name="Oakley B."/>
            <person name="Pocsi I."/>
            <person name="Scazzocchio C."/>
            <person name="Seiboth B."/>
            <person name="vanKuyk P.A."/>
            <person name="Wortman J."/>
            <person name="Dyer P.S."/>
            <person name="Grigoriev I.V."/>
        </authorList>
    </citation>
    <scope>NUCLEOTIDE SEQUENCE [LARGE SCALE GENOMIC DNA]</scope>
    <source>
        <strain evidence="11">CBS 593.65</strain>
    </source>
</reference>
<dbReference type="EMBL" id="KV878585">
    <property type="protein sequence ID" value="OJJ59323.1"/>
    <property type="molecule type" value="Genomic_DNA"/>
</dbReference>
<name>A0A1L9TJ41_9EURO</name>
<dbReference type="GO" id="GO:0016020">
    <property type="term" value="C:membrane"/>
    <property type="evidence" value="ECO:0007669"/>
    <property type="project" value="UniProtKB-SubCell"/>
</dbReference>
<keyword evidence="6" id="KW-0496">Mitochondrion</keyword>
<dbReference type="Gene3D" id="3.40.50.1820">
    <property type="entry name" value="alpha/beta hydrolase"/>
    <property type="match status" value="1"/>
</dbReference>
<feature type="compositionally biased region" description="Polar residues" evidence="8">
    <location>
        <begin position="353"/>
        <end position="364"/>
    </location>
</feature>
<feature type="region of interest" description="Disordered" evidence="8">
    <location>
        <begin position="1"/>
        <end position="24"/>
    </location>
</feature>
<evidence type="ECO:0000256" key="8">
    <source>
        <dbReference type="SAM" id="MobiDB-lite"/>
    </source>
</evidence>
<organism evidence="10 11">
    <name type="scientific">Aspergillus sydowii CBS 593.65</name>
    <dbReference type="NCBI Taxonomy" id="1036612"/>
    <lineage>
        <taxon>Eukaryota</taxon>
        <taxon>Fungi</taxon>
        <taxon>Dikarya</taxon>
        <taxon>Ascomycota</taxon>
        <taxon>Pezizomycotina</taxon>
        <taxon>Eurotiomycetes</taxon>
        <taxon>Eurotiomycetidae</taxon>
        <taxon>Eurotiales</taxon>
        <taxon>Aspergillaceae</taxon>
        <taxon>Aspergillus</taxon>
        <taxon>Aspergillus subgen. Nidulantes</taxon>
    </lineage>
</organism>
<evidence type="ECO:0000259" key="9">
    <source>
        <dbReference type="Pfam" id="PF05057"/>
    </source>
</evidence>
<dbReference type="VEuPathDB" id="FungiDB:ASPSYDRAFT_30197"/>
<evidence type="ECO:0000256" key="7">
    <source>
        <dbReference type="ARBA" id="ARBA00023136"/>
    </source>
</evidence>
<dbReference type="RefSeq" id="XP_040703129.1">
    <property type="nucleotide sequence ID" value="XM_040844751.1"/>
</dbReference>
<dbReference type="InterPro" id="IPR007751">
    <property type="entry name" value="DUF676_lipase-like"/>
</dbReference>
<dbReference type="PANTHER" id="PTHR48182:SF2">
    <property type="entry name" value="PROTEIN SERAC1"/>
    <property type="match status" value="1"/>
</dbReference>
<feature type="compositionally biased region" description="Acidic residues" evidence="8">
    <location>
        <begin position="340"/>
        <end position="352"/>
    </location>
</feature>
<evidence type="ECO:0000313" key="11">
    <source>
        <dbReference type="Proteomes" id="UP000184356"/>
    </source>
</evidence>